<comment type="caution">
    <text evidence="2">The sequence shown here is derived from an EMBL/GenBank/DDBJ whole genome shotgun (WGS) entry which is preliminary data.</text>
</comment>
<evidence type="ECO:0000256" key="1">
    <source>
        <dbReference type="SAM" id="MobiDB-lite"/>
    </source>
</evidence>
<evidence type="ECO:0000313" key="3">
    <source>
        <dbReference type="Proteomes" id="UP001619887"/>
    </source>
</evidence>
<feature type="compositionally biased region" description="Pro residues" evidence="1">
    <location>
        <begin position="137"/>
        <end position="148"/>
    </location>
</feature>
<name>A0ABD2H553_PAGBO</name>
<feature type="compositionally biased region" description="Low complexity" evidence="1">
    <location>
        <begin position="43"/>
        <end position="54"/>
    </location>
</feature>
<reference evidence="2 3" key="1">
    <citation type="journal article" date="2022" name="G3 (Bethesda)">
        <title>Evaluating Illumina-, Nanopore-, and PacBio-based genome assembly strategies with the bald notothen, Trematomus borchgrevinki.</title>
        <authorList>
            <person name="Rayamajhi N."/>
            <person name="Cheng C.C."/>
            <person name="Catchen J.M."/>
        </authorList>
    </citation>
    <scope>NUCLEOTIDE SEQUENCE [LARGE SCALE GENOMIC DNA]</scope>
    <source>
        <strain evidence="2">AGRC-2024</strain>
    </source>
</reference>
<dbReference type="EMBL" id="JBIYXZ010002072">
    <property type="protein sequence ID" value="KAL3061599.1"/>
    <property type="molecule type" value="Genomic_DNA"/>
</dbReference>
<reference evidence="2 3" key="2">
    <citation type="journal article" date="2024" name="G3 (Bethesda)">
        <title>The genome of the cryopelagic Antarctic bald notothen, Trematomus borchgrevinki.</title>
        <authorList>
            <person name="Rayamajhi N."/>
            <person name="Rivera-Colon A.G."/>
            <person name="Minhas B.F."/>
            <person name="Cheng C.C."/>
            <person name="Catchen J.M."/>
        </authorList>
    </citation>
    <scope>NUCLEOTIDE SEQUENCE [LARGE SCALE GENOMIC DNA]</scope>
    <source>
        <strain evidence="2">AGRC-2024</strain>
    </source>
</reference>
<dbReference type="AlphaFoldDB" id="A0ABD2H553"/>
<feature type="compositionally biased region" description="Polar residues" evidence="1">
    <location>
        <begin position="103"/>
        <end position="116"/>
    </location>
</feature>
<protein>
    <submittedName>
        <fullName evidence="2">Uncharacterized protein</fullName>
    </submittedName>
</protein>
<dbReference type="Proteomes" id="UP001619887">
    <property type="component" value="Unassembled WGS sequence"/>
</dbReference>
<feature type="region of interest" description="Disordered" evidence="1">
    <location>
        <begin position="1"/>
        <end position="227"/>
    </location>
</feature>
<proteinExistence type="predicted"/>
<evidence type="ECO:0000313" key="2">
    <source>
        <dbReference type="EMBL" id="KAL3061599.1"/>
    </source>
</evidence>
<sequence length="227" mass="24476">MSQLGLFDDEPLPSTARETELPRSESKQEHQKEQMPPSHPSSKRGSSLSLSGSRAELTPSDIDTRPFSLIAPPPKEQVSRAKSKTLPSRQRESEACYSLPRPSHSTSLTRLQQAATSIPLVPLGSSLPASSNQLSPPHRPVSPSPPHPAESLSAQQPQAPIELFALKGPPPQQPRSRGKARCSTLPPRQRAPGPEESSIKPSQSTSFTNLGDRIPPSPSELKHNSPV</sequence>
<feature type="compositionally biased region" description="Polar residues" evidence="1">
    <location>
        <begin position="199"/>
        <end position="209"/>
    </location>
</feature>
<keyword evidence="3" id="KW-1185">Reference proteome</keyword>
<accession>A0ABD2H553</accession>
<feature type="compositionally biased region" description="Basic and acidic residues" evidence="1">
    <location>
        <begin position="17"/>
        <end position="33"/>
    </location>
</feature>
<gene>
    <name evidence="2" type="ORF">OYC64_009706</name>
</gene>
<organism evidence="2 3">
    <name type="scientific">Pagothenia borchgrevinki</name>
    <name type="common">Bald rockcod</name>
    <name type="synonym">Trematomus borchgrevinki</name>
    <dbReference type="NCBI Taxonomy" id="8213"/>
    <lineage>
        <taxon>Eukaryota</taxon>
        <taxon>Metazoa</taxon>
        <taxon>Chordata</taxon>
        <taxon>Craniata</taxon>
        <taxon>Vertebrata</taxon>
        <taxon>Euteleostomi</taxon>
        <taxon>Actinopterygii</taxon>
        <taxon>Neopterygii</taxon>
        <taxon>Teleostei</taxon>
        <taxon>Neoteleostei</taxon>
        <taxon>Acanthomorphata</taxon>
        <taxon>Eupercaria</taxon>
        <taxon>Perciformes</taxon>
        <taxon>Notothenioidei</taxon>
        <taxon>Nototheniidae</taxon>
        <taxon>Pagothenia</taxon>
    </lineage>
</organism>